<evidence type="ECO:0000256" key="6">
    <source>
        <dbReference type="ARBA" id="ARBA00023136"/>
    </source>
</evidence>
<dbReference type="InterPro" id="IPR051612">
    <property type="entry name" value="Teichoic_Acid_Biosynth"/>
</dbReference>
<gene>
    <name evidence="7" type="ORF">EHV08_06100</name>
</gene>
<dbReference type="GO" id="GO:0047355">
    <property type="term" value="F:CDP-glycerol glycerophosphotransferase activity"/>
    <property type="evidence" value="ECO:0007669"/>
    <property type="project" value="InterPro"/>
</dbReference>
<organism evidence="7 8">
    <name type="scientific">Prevotella koreensis</name>
    <dbReference type="NCBI Taxonomy" id="2490854"/>
    <lineage>
        <taxon>Bacteria</taxon>
        <taxon>Pseudomonadati</taxon>
        <taxon>Bacteroidota</taxon>
        <taxon>Bacteroidia</taxon>
        <taxon>Bacteroidales</taxon>
        <taxon>Prevotellaceae</taxon>
        <taxon>Prevotella</taxon>
    </lineage>
</organism>
<evidence type="ECO:0000256" key="2">
    <source>
        <dbReference type="ARBA" id="ARBA00010488"/>
    </source>
</evidence>
<keyword evidence="3" id="KW-1003">Cell membrane</keyword>
<evidence type="ECO:0000313" key="7">
    <source>
        <dbReference type="EMBL" id="RUL59370.1"/>
    </source>
</evidence>
<evidence type="ECO:0000256" key="1">
    <source>
        <dbReference type="ARBA" id="ARBA00004202"/>
    </source>
</evidence>
<dbReference type="InterPro" id="IPR043149">
    <property type="entry name" value="TagF_N"/>
</dbReference>
<keyword evidence="5" id="KW-0777">Teichoic acid biosynthesis</keyword>
<dbReference type="Gene3D" id="3.40.50.12580">
    <property type="match status" value="1"/>
</dbReference>
<name>A0A3S0RAL9_9BACT</name>
<comment type="subcellular location">
    <subcellularLocation>
        <location evidence="1">Cell membrane</location>
        <topology evidence="1">Peripheral membrane protein</topology>
    </subcellularLocation>
</comment>
<accession>A0A3S0RAL9</accession>
<protein>
    <submittedName>
        <fullName evidence="7">CDP-glycerol--glycerophosphate glycerophosphotransferase</fullName>
    </submittedName>
</protein>
<dbReference type="InterPro" id="IPR007554">
    <property type="entry name" value="Glycerophosphate_synth"/>
</dbReference>
<dbReference type="InterPro" id="IPR043148">
    <property type="entry name" value="TagF_C"/>
</dbReference>
<dbReference type="GO" id="GO:0019350">
    <property type="term" value="P:teichoic acid biosynthetic process"/>
    <property type="evidence" value="ECO:0007669"/>
    <property type="project" value="UniProtKB-KW"/>
</dbReference>
<dbReference type="EMBL" id="RYYU01000001">
    <property type="protein sequence ID" value="RUL59370.1"/>
    <property type="molecule type" value="Genomic_DNA"/>
</dbReference>
<dbReference type="Gene3D" id="3.40.50.11820">
    <property type="match status" value="1"/>
</dbReference>
<keyword evidence="8" id="KW-1185">Reference proteome</keyword>
<dbReference type="Proteomes" id="UP000278983">
    <property type="component" value="Unassembled WGS sequence"/>
</dbReference>
<keyword evidence="4 7" id="KW-0808">Transferase</keyword>
<comment type="similarity">
    <text evidence="2">Belongs to the CDP-glycerol glycerophosphotransferase family.</text>
</comment>
<comment type="caution">
    <text evidence="7">The sequence shown here is derived from an EMBL/GenBank/DDBJ whole genome shotgun (WGS) entry which is preliminary data.</text>
</comment>
<sequence length="390" mass="45838">MLKFKSMNKIKSFIWKYIYSPLQRFSVKLFYYLPIKKNKIVMLYDFGNGYADSPKYIAEKLKNDNNIKITWLVNKFGYSVPKWIKQAKLGRIKCAYELATAKVIVTTMKGRCDLKKKPAQYFVYIPHGQSGAKYVEAGALEKLSQGYIDGSKWHSEVSDLFLSSSAMQTKEMKDYFWCNCDIMELGLPRNDIFFNYTQEKVAKIKERLNITTDIKIVLYAPTFRDNGDNEVYDIDATKLLQALSKRFGGQWKLLVRLHPNYIWFGEPDIIRDVNVVNVTEYEDIQELLISSDILISDYSSTMFDFNLMKRPIFLYVKDIDEYQNMRGLKPWFMKVPFSLCKSNEELFYAIENYDEVEYFKKIDEFQKIYGSVDDGHASERVIEHLKTVMQ</sequence>
<dbReference type="PANTHER" id="PTHR37316">
    <property type="entry name" value="TEICHOIC ACID GLYCEROL-PHOSPHATE PRIMASE"/>
    <property type="match status" value="1"/>
</dbReference>
<evidence type="ECO:0000256" key="5">
    <source>
        <dbReference type="ARBA" id="ARBA00022944"/>
    </source>
</evidence>
<evidence type="ECO:0000256" key="4">
    <source>
        <dbReference type="ARBA" id="ARBA00022679"/>
    </source>
</evidence>
<keyword evidence="6" id="KW-0472">Membrane</keyword>
<evidence type="ECO:0000313" key="8">
    <source>
        <dbReference type="Proteomes" id="UP000278983"/>
    </source>
</evidence>
<dbReference type="GO" id="GO:0005886">
    <property type="term" value="C:plasma membrane"/>
    <property type="evidence" value="ECO:0007669"/>
    <property type="project" value="UniProtKB-SubCell"/>
</dbReference>
<dbReference type="AlphaFoldDB" id="A0A3S0RAL9"/>
<dbReference type="Pfam" id="PF04464">
    <property type="entry name" value="Glyphos_transf"/>
    <property type="match status" value="1"/>
</dbReference>
<evidence type="ECO:0000256" key="3">
    <source>
        <dbReference type="ARBA" id="ARBA00022475"/>
    </source>
</evidence>
<proteinExistence type="inferred from homology"/>
<reference evidence="7 8" key="1">
    <citation type="submission" date="2018-12" db="EMBL/GenBank/DDBJ databases">
        <title>Genome sequencing of Prevotella sp. KCOM 3155 (= JS262).</title>
        <authorList>
            <person name="Kook J.-K."/>
            <person name="Park S.-N."/>
            <person name="Lim Y.K."/>
        </authorList>
    </citation>
    <scope>NUCLEOTIDE SEQUENCE [LARGE SCALE GENOMIC DNA]</scope>
    <source>
        <strain evidence="7 8">KCOM 3155</strain>
    </source>
</reference>
<dbReference type="PANTHER" id="PTHR37316:SF3">
    <property type="entry name" value="TEICHOIC ACID GLYCEROL-PHOSPHATE TRANSFERASE"/>
    <property type="match status" value="1"/>
</dbReference>
<dbReference type="SUPFAM" id="SSF53756">
    <property type="entry name" value="UDP-Glycosyltransferase/glycogen phosphorylase"/>
    <property type="match status" value="1"/>
</dbReference>